<protein>
    <submittedName>
        <fullName evidence="2">Uncharacterized protein</fullName>
    </submittedName>
</protein>
<gene>
    <name evidence="2" type="ORF">BJ554DRAFT_4799</name>
</gene>
<accession>A0A8H7ZM32</accession>
<evidence type="ECO:0000313" key="2">
    <source>
        <dbReference type="EMBL" id="KAG5455695.1"/>
    </source>
</evidence>
<feature type="compositionally biased region" description="Low complexity" evidence="1">
    <location>
        <begin position="15"/>
        <end position="29"/>
    </location>
</feature>
<feature type="region of interest" description="Disordered" evidence="1">
    <location>
        <begin position="1"/>
        <end position="39"/>
    </location>
</feature>
<comment type="caution">
    <text evidence="2">The sequence shown here is derived from an EMBL/GenBank/DDBJ whole genome shotgun (WGS) entry which is preliminary data.</text>
</comment>
<dbReference type="EMBL" id="JAEFCI010012937">
    <property type="protein sequence ID" value="KAG5455695.1"/>
    <property type="molecule type" value="Genomic_DNA"/>
</dbReference>
<evidence type="ECO:0000256" key="1">
    <source>
        <dbReference type="SAM" id="MobiDB-lite"/>
    </source>
</evidence>
<name>A0A8H7ZM32_9FUNG</name>
<proteinExistence type="predicted"/>
<reference evidence="2 3" key="1">
    <citation type="journal article" name="Sci. Rep.">
        <title>Genome-scale phylogenetic analyses confirm Olpidium as the closest living zoosporic fungus to the non-flagellated, terrestrial fungi.</title>
        <authorList>
            <person name="Chang Y."/>
            <person name="Rochon D."/>
            <person name="Sekimoto S."/>
            <person name="Wang Y."/>
            <person name="Chovatia M."/>
            <person name="Sandor L."/>
            <person name="Salamov A."/>
            <person name="Grigoriev I.V."/>
            <person name="Stajich J.E."/>
            <person name="Spatafora J.W."/>
        </authorList>
    </citation>
    <scope>NUCLEOTIDE SEQUENCE [LARGE SCALE GENOMIC DNA]</scope>
    <source>
        <strain evidence="2">S191</strain>
    </source>
</reference>
<organism evidence="2 3">
    <name type="scientific">Olpidium bornovanus</name>
    <dbReference type="NCBI Taxonomy" id="278681"/>
    <lineage>
        <taxon>Eukaryota</taxon>
        <taxon>Fungi</taxon>
        <taxon>Fungi incertae sedis</taxon>
        <taxon>Olpidiomycota</taxon>
        <taxon>Olpidiomycotina</taxon>
        <taxon>Olpidiomycetes</taxon>
        <taxon>Olpidiales</taxon>
        <taxon>Olpidiaceae</taxon>
        <taxon>Olpidium</taxon>
    </lineage>
</organism>
<sequence length="94" mass="10178">AGRVAQGQAQGSRTRPAAGPAALGASRAACPVRHRPGPPRQLRSAVARFVPERAPLGDPLSEKANLFIYFFSPQCSMSSSRRWFNPIVSLSYRI</sequence>
<feature type="non-terminal residue" evidence="2">
    <location>
        <position position="1"/>
    </location>
</feature>
<evidence type="ECO:0000313" key="3">
    <source>
        <dbReference type="Proteomes" id="UP000673691"/>
    </source>
</evidence>
<keyword evidence="3" id="KW-1185">Reference proteome</keyword>
<dbReference type="AlphaFoldDB" id="A0A8H7ZM32"/>
<dbReference type="Proteomes" id="UP000673691">
    <property type="component" value="Unassembled WGS sequence"/>
</dbReference>